<keyword evidence="4" id="KW-0783">Tetrahydrobiopterin biosynthesis</keyword>
<gene>
    <name evidence="5" type="ORF">CTOB1V02_LOCUS12368</name>
</gene>
<evidence type="ECO:0000313" key="5">
    <source>
        <dbReference type="EMBL" id="CAD7234552.1"/>
    </source>
</evidence>
<dbReference type="Pfam" id="PF01242">
    <property type="entry name" value="PTPS"/>
    <property type="match status" value="1"/>
</dbReference>
<comment type="similarity">
    <text evidence="2">Belongs to the PTPS family.</text>
</comment>
<dbReference type="GO" id="GO:0006729">
    <property type="term" value="P:tetrahydrobiopterin biosynthetic process"/>
    <property type="evidence" value="ECO:0007669"/>
    <property type="project" value="UniProtKB-UniPathway"/>
</dbReference>
<dbReference type="PANTHER" id="PTHR12589:SF8">
    <property type="entry name" value="6-CARBOXY-5,6,7,8-TETRAHYDROPTERIN SYNTHASE"/>
    <property type="match status" value="1"/>
</dbReference>
<dbReference type="InterPro" id="IPR007115">
    <property type="entry name" value="6-PTP_synth/QueD"/>
</dbReference>
<dbReference type="SUPFAM" id="SSF55620">
    <property type="entry name" value="Tetrahydrobiopterin biosynthesis enzymes-like"/>
    <property type="match status" value="1"/>
</dbReference>
<dbReference type="GO" id="GO:0003874">
    <property type="term" value="F:6-pyruvoyltetrahydropterin synthase activity"/>
    <property type="evidence" value="ECO:0007669"/>
    <property type="project" value="UniProtKB-EC"/>
</dbReference>
<organism evidence="5">
    <name type="scientific">Cyprideis torosa</name>
    <dbReference type="NCBI Taxonomy" id="163714"/>
    <lineage>
        <taxon>Eukaryota</taxon>
        <taxon>Metazoa</taxon>
        <taxon>Ecdysozoa</taxon>
        <taxon>Arthropoda</taxon>
        <taxon>Crustacea</taxon>
        <taxon>Oligostraca</taxon>
        <taxon>Ostracoda</taxon>
        <taxon>Podocopa</taxon>
        <taxon>Podocopida</taxon>
        <taxon>Cytherocopina</taxon>
        <taxon>Cytheroidea</taxon>
        <taxon>Cytherideidae</taxon>
        <taxon>Cyprideis</taxon>
    </lineage>
</organism>
<evidence type="ECO:0000256" key="1">
    <source>
        <dbReference type="ARBA" id="ARBA00005126"/>
    </source>
</evidence>
<comment type="pathway">
    <text evidence="1">Cofactor biosynthesis; tetrahydrobiopterin biosynthesis; tetrahydrobiopterin from 7,8-dihydroneopterin triphosphate: step 1/3.</text>
</comment>
<protein>
    <recommendedName>
        <fullName evidence="3">6-pyruvoyltetrahydropterin synthase</fullName>
        <ecNumber evidence="3">4.2.3.12</ecNumber>
    </recommendedName>
</protein>
<reference evidence="5" key="1">
    <citation type="submission" date="2020-11" db="EMBL/GenBank/DDBJ databases">
        <authorList>
            <person name="Tran Van P."/>
        </authorList>
    </citation>
    <scope>NUCLEOTIDE SEQUENCE</scope>
</reference>
<dbReference type="InterPro" id="IPR038418">
    <property type="entry name" value="6-PTP_synth/QueD_sf"/>
</dbReference>
<evidence type="ECO:0000256" key="3">
    <source>
        <dbReference type="ARBA" id="ARBA00013100"/>
    </source>
</evidence>
<accession>A0A7R8ZWQ1</accession>
<name>A0A7R8ZWQ1_9CRUS</name>
<dbReference type="OrthoDB" id="14045at2759"/>
<evidence type="ECO:0000256" key="2">
    <source>
        <dbReference type="ARBA" id="ARBA00009164"/>
    </source>
</evidence>
<evidence type="ECO:0000256" key="4">
    <source>
        <dbReference type="ARBA" id="ARBA00023007"/>
    </source>
</evidence>
<sequence length="176" mass="19585">MAALTLSLLSRTAPSGRPTVENMGSPEAMSTSIVNGKASTPTTIALCTLASITISPEMTVWGAHHLRDYPGDCELPHGHNWKVIVTVRAKDVDEVGMGIDFKVLKKHVKQVVALLDHRDLNAMEEFRTINPSSEHIARFLFDRLENTLRTKRYFLYSITVKETDTSGLTYYGPPEK</sequence>
<dbReference type="AlphaFoldDB" id="A0A7R8ZWQ1"/>
<dbReference type="Gene3D" id="3.30.479.10">
    <property type="entry name" value="6-pyruvoyl tetrahydropterin synthase/QueD"/>
    <property type="match status" value="1"/>
</dbReference>
<dbReference type="EMBL" id="OB669058">
    <property type="protein sequence ID" value="CAD7234552.1"/>
    <property type="molecule type" value="Genomic_DNA"/>
</dbReference>
<dbReference type="UniPathway" id="UPA00849">
    <property type="reaction ID" value="UER00819"/>
</dbReference>
<dbReference type="PANTHER" id="PTHR12589">
    <property type="entry name" value="PYRUVOYL TETRAHYDROBIOPTERIN SYNTHASE"/>
    <property type="match status" value="1"/>
</dbReference>
<proteinExistence type="inferred from homology"/>
<dbReference type="EC" id="4.2.3.12" evidence="3"/>